<gene>
    <name evidence="1" type="ORF">MRB53_013960</name>
</gene>
<proteinExistence type="predicted"/>
<accession>A0ACC2K9Z0</accession>
<protein>
    <submittedName>
        <fullName evidence="1">Uncharacterized protein</fullName>
    </submittedName>
</protein>
<evidence type="ECO:0000313" key="1">
    <source>
        <dbReference type="EMBL" id="KAJ8617774.1"/>
    </source>
</evidence>
<comment type="caution">
    <text evidence="1">The sequence shown here is derived from an EMBL/GenBank/DDBJ whole genome shotgun (WGS) entry which is preliminary data.</text>
</comment>
<dbReference type="Proteomes" id="UP001234297">
    <property type="component" value="Chromosome 4"/>
</dbReference>
<name>A0ACC2K9Z0_PERAE</name>
<reference evidence="1 2" key="1">
    <citation type="journal article" date="2022" name="Hortic Res">
        <title>A haplotype resolved chromosomal level avocado genome allows analysis of novel avocado genes.</title>
        <authorList>
            <person name="Nath O."/>
            <person name="Fletcher S.J."/>
            <person name="Hayward A."/>
            <person name="Shaw L.M."/>
            <person name="Masouleh A.K."/>
            <person name="Furtado A."/>
            <person name="Henry R.J."/>
            <person name="Mitter N."/>
        </authorList>
    </citation>
    <scope>NUCLEOTIDE SEQUENCE [LARGE SCALE GENOMIC DNA]</scope>
    <source>
        <strain evidence="2">cv. Hass</strain>
    </source>
</reference>
<dbReference type="EMBL" id="CM056812">
    <property type="protein sequence ID" value="KAJ8617774.1"/>
    <property type="molecule type" value="Genomic_DNA"/>
</dbReference>
<sequence length="129" mass="14017">MLQADFRSALHFAAAVCYLNPVLPPPPPGGGGACFSSSTAIWKRTKTKRNHIFYSNSVSMSPFFFNCNLEKACSVHTSEGERGGGGEEAIIKEEESVDLHGGRAPLHSRPRHRLEARSLALSPSSKHLI</sequence>
<organism evidence="1 2">
    <name type="scientific">Persea americana</name>
    <name type="common">Avocado</name>
    <dbReference type="NCBI Taxonomy" id="3435"/>
    <lineage>
        <taxon>Eukaryota</taxon>
        <taxon>Viridiplantae</taxon>
        <taxon>Streptophyta</taxon>
        <taxon>Embryophyta</taxon>
        <taxon>Tracheophyta</taxon>
        <taxon>Spermatophyta</taxon>
        <taxon>Magnoliopsida</taxon>
        <taxon>Magnoliidae</taxon>
        <taxon>Laurales</taxon>
        <taxon>Lauraceae</taxon>
        <taxon>Persea</taxon>
    </lineage>
</organism>
<keyword evidence="2" id="KW-1185">Reference proteome</keyword>
<evidence type="ECO:0000313" key="2">
    <source>
        <dbReference type="Proteomes" id="UP001234297"/>
    </source>
</evidence>